<keyword evidence="8" id="KW-0498">Mitosis</keyword>
<evidence type="ECO:0000256" key="5">
    <source>
        <dbReference type="ARBA" id="ARBA00022490"/>
    </source>
</evidence>
<dbReference type="InterPro" id="IPR036872">
    <property type="entry name" value="CH_dom_sf"/>
</dbReference>
<feature type="domain" description="Calponin-homology (CH)" evidence="13">
    <location>
        <begin position="12"/>
        <end position="114"/>
    </location>
</feature>
<dbReference type="Ensembl" id="ENSEBUT00000025662.1">
    <property type="protein sequence ID" value="ENSEBUP00000025086.1"/>
    <property type="gene ID" value="ENSEBUG00000015477.1"/>
</dbReference>
<dbReference type="PANTHER" id="PTHR10623">
    <property type="entry name" value="MICROTUBULE-ASSOCIATED PROTEIN RP/EB FAMILY MEMBER"/>
    <property type="match status" value="1"/>
</dbReference>
<dbReference type="GO" id="GO:0051301">
    <property type="term" value="P:cell division"/>
    <property type="evidence" value="ECO:0007669"/>
    <property type="project" value="UniProtKB-KW"/>
</dbReference>
<evidence type="ECO:0000259" key="13">
    <source>
        <dbReference type="PROSITE" id="PS50021"/>
    </source>
</evidence>
<organism evidence="15 16">
    <name type="scientific">Eptatretus burgeri</name>
    <name type="common">Inshore hagfish</name>
    <dbReference type="NCBI Taxonomy" id="7764"/>
    <lineage>
        <taxon>Eukaryota</taxon>
        <taxon>Metazoa</taxon>
        <taxon>Chordata</taxon>
        <taxon>Craniata</taxon>
        <taxon>Vertebrata</taxon>
        <taxon>Cyclostomata</taxon>
        <taxon>Myxini</taxon>
        <taxon>Myxiniformes</taxon>
        <taxon>Myxinidae</taxon>
        <taxon>Eptatretinae</taxon>
        <taxon>Eptatretus</taxon>
    </lineage>
</organism>
<dbReference type="GO" id="GO:0005813">
    <property type="term" value="C:centrosome"/>
    <property type="evidence" value="ECO:0007669"/>
    <property type="project" value="UniProtKB-SubCell"/>
</dbReference>
<keyword evidence="16" id="KW-1185">Reference proteome</keyword>
<dbReference type="SUPFAM" id="SSF47576">
    <property type="entry name" value="Calponin-homology domain, CH-domain"/>
    <property type="match status" value="1"/>
</dbReference>
<dbReference type="InterPro" id="IPR001715">
    <property type="entry name" value="CH_dom"/>
</dbReference>
<dbReference type="InterPro" id="IPR036133">
    <property type="entry name" value="EB1_C_sf"/>
</dbReference>
<evidence type="ECO:0000256" key="7">
    <source>
        <dbReference type="ARBA" id="ARBA00022701"/>
    </source>
</evidence>
<keyword evidence="7 11" id="KW-0493">Microtubule</keyword>
<dbReference type="GeneTree" id="ENSGT00490000043329"/>
<comment type="subcellular location">
    <subcellularLocation>
        <location evidence="1">Cytoplasm</location>
        <location evidence="1">Cytoskeleton</location>
        <location evidence="1">Microtubule organizing center</location>
        <location evidence="1">Centrosome</location>
    </subcellularLocation>
    <subcellularLocation>
        <location evidence="2">Cytoplasm</location>
        <location evidence="2">Cytoskeleton</location>
        <location evidence="2">Spindle pole</location>
    </subcellularLocation>
</comment>
<dbReference type="GO" id="GO:0051010">
    <property type="term" value="F:microtubule plus-end binding"/>
    <property type="evidence" value="ECO:0007669"/>
    <property type="project" value="UniProtKB-ARBA"/>
</dbReference>
<keyword evidence="5" id="KW-0963">Cytoplasm</keyword>
<feature type="region of interest" description="Disordered" evidence="12">
    <location>
        <begin position="123"/>
        <end position="188"/>
    </location>
</feature>
<evidence type="ECO:0000256" key="10">
    <source>
        <dbReference type="ARBA" id="ARBA00023306"/>
    </source>
</evidence>
<dbReference type="SUPFAM" id="SSF140612">
    <property type="entry name" value="EB1 dimerisation domain-like"/>
    <property type="match status" value="1"/>
</dbReference>
<evidence type="ECO:0000313" key="15">
    <source>
        <dbReference type="Ensembl" id="ENSEBUP00000025086.1"/>
    </source>
</evidence>
<dbReference type="InterPro" id="IPR027328">
    <property type="entry name" value="MAPRE"/>
</dbReference>
<dbReference type="Gene3D" id="1.10.418.10">
    <property type="entry name" value="Calponin-like domain"/>
    <property type="match status" value="1"/>
</dbReference>
<dbReference type="Ensembl" id="ENSEBUT00000025685.1">
    <property type="protein sequence ID" value="ENSEBUP00000025109.1"/>
    <property type="gene ID" value="ENSEBUG00000015477.1"/>
</dbReference>
<dbReference type="GO" id="GO:0000922">
    <property type="term" value="C:spindle pole"/>
    <property type="evidence" value="ECO:0007669"/>
    <property type="project" value="UniProtKB-SubCell"/>
</dbReference>
<name>A0A8C4X155_EPTBU</name>
<evidence type="ECO:0000256" key="8">
    <source>
        <dbReference type="ARBA" id="ARBA00022776"/>
    </source>
</evidence>
<dbReference type="Ensembl" id="ENSEBUT00000025674.1">
    <property type="protein sequence ID" value="ENSEBUP00000025098.1"/>
    <property type="gene ID" value="ENSEBUG00000015477.1"/>
</dbReference>
<evidence type="ECO:0000256" key="3">
    <source>
        <dbReference type="ARBA" id="ARBA00010729"/>
    </source>
</evidence>
<feature type="domain" description="EB1 C-terminal" evidence="14">
    <location>
        <begin position="183"/>
        <end position="253"/>
    </location>
</feature>
<dbReference type="Gene3D" id="1.20.5.1430">
    <property type="match status" value="1"/>
</dbReference>
<proteinExistence type="inferred from homology"/>
<dbReference type="PROSITE" id="PS51230">
    <property type="entry name" value="EB1_C"/>
    <property type="match status" value="1"/>
</dbReference>
<evidence type="ECO:0000256" key="9">
    <source>
        <dbReference type="ARBA" id="ARBA00023212"/>
    </source>
</evidence>
<protein>
    <recommendedName>
        <fullName evidence="4">Microtubule-associated protein RP/EB family member 1</fullName>
    </recommendedName>
</protein>
<dbReference type="Pfam" id="PF03271">
    <property type="entry name" value="EB1"/>
    <property type="match status" value="1"/>
</dbReference>
<keyword evidence="10" id="KW-0131">Cell cycle</keyword>
<keyword evidence="6" id="KW-0132">Cell division</keyword>
<evidence type="ECO:0000259" key="14">
    <source>
        <dbReference type="PROSITE" id="PS51230"/>
    </source>
</evidence>
<sequence length="268" mass="30866">MAVNVHVASGCEMSRHDLLAWVNNTLQLSYGKIEQLCTGGAYCQFMDLLFPSCLSLRKVKFQARLEHEYIHNFKVLQAAFKRLGVDKIIPVDRLVKGKFQDNFEFLQWFRRFFEANDDGRTYDPLTARHGQPALPPTSPGQQRFGQPRKTPASGPYRSQTSPQRKHSPSHHFSWPYGGGQHRPIPEDGELVSNLNHQLLQLKLNVEGLERERDFYFGKLRHLELLCQEPEYEKQPLLEGILEILYSTEEGFAVPDDEDDDLHSQEVTS</sequence>
<dbReference type="GO" id="GO:0005874">
    <property type="term" value="C:microtubule"/>
    <property type="evidence" value="ECO:0007669"/>
    <property type="project" value="UniProtKB-KW"/>
</dbReference>
<evidence type="ECO:0000313" key="16">
    <source>
        <dbReference type="Proteomes" id="UP000694388"/>
    </source>
</evidence>
<dbReference type="FunFam" id="1.20.5.1430:FF:000001">
    <property type="entry name" value="microtubule-associated protein RP/EB family member 1"/>
    <property type="match status" value="1"/>
</dbReference>
<evidence type="ECO:0000256" key="1">
    <source>
        <dbReference type="ARBA" id="ARBA00004300"/>
    </source>
</evidence>
<dbReference type="Pfam" id="PF00307">
    <property type="entry name" value="CH"/>
    <property type="match status" value="1"/>
</dbReference>
<evidence type="ECO:0000256" key="11">
    <source>
        <dbReference type="PROSITE-ProRule" id="PRU00576"/>
    </source>
</evidence>
<comment type="similarity">
    <text evidence="3">Belongs to the MAPRE family.</text>
</comment>
<evidence type="ECO:0000256" key="2">
    <source>
        <dbReference type="ARBA" id="ARBA00004647"/>
    </source>
</evidence>
<evidence type="ECO:0000256" key="12">
    <source>
        <dbReference type="SAM" id="MobiDB-lite"/>
    </source>
</evidence>
<dbReference type="PROSITE" id="PS50021">
    <property type="entry name" value="CH"/>
    <property type="match status" value="1"/>
</dbReference>
<reference evidence="15" key="1">
    <citation type="submission" date="2025-05" db="UniProtKB">
        <authorList>
            <consortium name="Ensembl"/>
        </authorList>
    </citation>
    <scope>IDENTIFICATION</scope>
</reference>
<evidence type="ECO:0000256" key="4">
    <source>
        <dbReference type="ARBA" id="ARBA00019567"/>
    </source>
</evidence>
<dbReference type="Proteomes" id="UP000694388">
    <property type="component" value="Unplaced"/>
</dbReference>
<keyword evidence="9" id="KW-0206">Cytoskeleton</keyword>
<evidence type="ECO:0000256" key="6">
    <source>
        <dbReference type="ARBA" id="ARBA00022618"/>
    </source>
</evidence>
<dbReference type="AlphaFoldDB" id="A0A8C4X155"/>
<dbReference type="FunFam" id="1.10.418.10:FF:000007">
    <property type="entry name" value="Microtubule-associated protein, RP/EB family, member 2"/>
    <property type="match status" value="1"/>
</dbReference>
<dbReference type="InterPro" id="IPR004953">
    <property type="entry name" value="EB1_C"/>
</dbReference>
<accession>A0A8C4X155</accession>